<accession>A0A0K1JDA7</accession>
<dbReference type="GO" id="GO:0005886">
    <property type="term" value="C:plasma membrane"/>
    <property type="evidence" value="ECO:0007669"/>
    <property type="project" value="UniProtKB-SubCell"/>
</dbReference>
<keyword evidence="5 7" id="KW-1133">Transmembrane helix</keyword>
<proteinExistence type="predicted"/>
<keyword evidence="10" id="KW-1185">Reference proteome</keyword>
<gene>
    <name evidence="9" type="ORF">VV02_00370</name>
</gene>
<dbReference type="InterPro" id="IPR050171">
    <property type="entry name" value="MFS_Transporters"/>
</dbReference>
<dbReference type="STRING" id="571913.VV02_00370"/>
<organism evidence="9 10">
    <name type="scientific">Luteipulveratus mongoliensis</name>
    <dbReference type="NCBI Taxonomy" id="571913"/>
    <lineage>
        <taxon>Bacteria</taxon>
        <taxon>Bacillati</taxon>
        <taxon>Actinomycetota</taxon>
        <taxon>Actinomycetes</taxon>
        <taxon>Micrococcales</taxon>
        <taxon>Dermacoccaceae</taxon>
        <taxon>Luteipulveratus</taxon>
    </lineage>
</organism>
<evidence type="ECO:0000313" key="10">
    <source>
        <dbReference type="Proteomes" id="UP000066480"/>
    </source>
</evidence>
<feature type="transmembrane region" description="Helical" evidence="7">
    <location>
        <begin position="49"/>
        <end position="71"/>
    </location>
</feature>
<feature type="transmembrane region" description="Helical" evidence="7">
    <location>
        <begin position="367"/>
        <end position="386"/>
    </location>
</feature>
<evidence type="ECO:0000256" key="3">
    <source>
        <dbReference type="ARBA" id="ARBA00022475"/>
    </source>
</evidence>
<dbReference type="Pfam" id="PF07690">
    <property type="entry name" value="MFS_1"/>
    <property type="match status" value="1"/>
</dbReference>
<dbReference type="KEGG" id="lmoi:VV02_00370"/>
<feature type="transmembrane region" description="Helical" evidence="7">
    <location>
        <begin position="303"/>
        <end position="328"/>
    </location>
</feature>
<keyword evidence="2" id="KW-0813">Transport</keyword>
<dbReference type="InterPro" id="IPR036259">
    <property type="entry name" value="MFS_trans_sf"/>
</dbReference>
<dbReference type="OrthoDB" id="5379144at2"/>
<dbReference type="SUPFAM" id="SSF103473">
    <property type="entry name" value="MFS general substrate transporter"/>
    <property type="match status" value="1"/>
</dbReference>
<dbReference type="PANTHER" id="PTHR23517:SF3">
    <property type="entry name" value="INTEGRAL MEMBRANE TRANSPORT PROTEIN"/>
    <property type="match status" value="1"/>
</dbReference>
<name>A0A0K1JDA7_9MICO</name>
<evidence type="ECO:0000256" key="2">
    <source>
        <dbReference type="ARBA" id="ARBA00022448"/>
    </source>
</evidence>
<evidence type="ECO:0000256" key="6">
    <source>
        <dbReference type="ARBA" id="ARBA00023136"/>
    </source>
</evidence>
<feature type="transmembrane region" description="Helical" evidence="7">
    <location>
        <begin position="247"/>
        <end position="267"/>
    </location>
</feature>
<evidence type="ECO:0000313" key="9">
    <source>
        <dbReference type="EMBL" id="AKU14686.1"/>
    </source>
</evidence>
<dbReference type="EMBL" id="CP011112">
    <property type="protein sequence ID" value="AKU14686.1"/>
    <property type="molecule type" value="Genomic_DNA"/>
</dbReference>
<dbReference type="PROSITE" id="PS50850">
    <property type="entry name" value="MFS"/>
    <property type="match status" value="1"/>
</dbReference>
<feature type="domain" description="Major facilitator superfamily (MFS) profile" evidence="8">
    <location>
        <begin position="18"/>
        <end position="391"/>
    </location>
</feature>
<feature type="transmembrane region" description="Helical" evidence="7">
    <location>
        <begin position="171"/>
        <end position="191"/>
    </location>
</feature>
<feature type="transmembrane region" description="Helical" evidence="7">
    <location>
        <begin position="212"/>
        <end position="235"/>
    </location>
</feature>
<dbReference type="GO" id="GO:0022857">
    <property type="term" value="F:transmembrane transporter activity"/>
    <property type="evidence" value="ECO:0007669"/>
    <property type="project" value="InterPro"/>
</dbReference>
<dbReference type="Proteomes" id="UP000066480">
    <property type="component" value="Chromosome"/>
</dbReference>
<feature type="transmembrane region" description="Helical" evidence="7">
    <location>
        <begin position="21"/>
        <end position="43"/>
    </location>
</feature>
<keyword evidence="6 7" id="KW-0472">Membrane</keyword>
<evidence type="ECO:0000256" key="4">
    <source>
        <dbReference type="ARBA" id="ARBA00022692"/>
    </source>
</evidence>
<evidence type="ECO:0000256" key="5">
    <source>
        <dbReference type="ARBA" id="ARBA00022989"/>
    </source>
</evidence>
<dbReference type="InterPro" id="IPR011701">
    <property type="entry name" value="MFS"/>
</dbReference>
<protein>
    <recommendedName>
        <fullName evidence="8">Major facilitator superfamily (MFS) profile domain-containing protein</fullName>
    </recommendedName>
</protein>
<evidence type="ECO:0000256" key="1">
    <source>
        <dbReference type="ARBA" id="ARBA00004651"/>
    </source>
</evidence>
<comment type="subcellular location">
    <subcellularLocation>
        <location evidence="1">Cell membrane</location>
        <topology evidence="1">Multi-pass membrane protein</topology>
    </subcellularLocation>
</comment>
<feature type="transmembrane region" description="Helical" evidence="7">
    <location>
        <begin position="143"/>
        <end position="165"/>
    </location>
</feature>
<keyword evidence="4 7" id="KW-0812">Transmembrane</keyword>
<dbReference type="PATRIC" id="fig|571913.6.peg.74"/>
<evidence type="ECO:0000259" key="8">
    <source>
        <dbReference type="PROSITE" id="PS50850"/>
    </source>
</evidence>
<dbReference type="AlphaFoldDB" id="A0A0K1JDA7"/>
<feature type="transmembrane region" description="Helical" evidence="7">
    <location>
        <begin position="335"/>
        <end position="355"/>
    </location>
</feature>
<reference evidence="9 10" key="1">
    <citation type="submission" date="2015-03" db="EMBL/GenBank/DDBJ databases">
        <title>Luteipulveratus halotolerans sp. nov., a novel actinobacterium (Dermacoccaceae) from Sarawak, Malaysia.</title>
        <authorList>
            <person name="Juboi H."/>
            <person name="Basik A."/>
            <person name="Shamsul S.S."/>
            <person name="Arnold P."/>
            <person name="Schmitt E.K."/>
            <person name="Sanglier J.-J."/>
            <person name="Yeo T."/>
        </authorList>
    </citation>
    <scope>NUCLEOTIDE SEQUENCE [LARGE SCALE GENOMIC DNA]</scope>
    <source>
        <strain evidence="9 10">MN07-A0370</strain>
    </source>
</reference>
<dbReference type="RefSeq" id="WP_083449795.1">
    <property type="nucleotide sequence ID" value="NZ_CP011112.1"/>
</dbReference>
<sequence>MSVTTASQTLTWRTVPRELRILILARTINRLGAFSMAFLGLLLTEHLGAGLTAAGLILAAFGLATIPSRLLGGWLADRLGRSRTIALGLFGCAASQLWIAASPSVASAAAAAVVFGLAFEIYEPASQALVADVSRPEDRPAAYALLWASTAVAGVLAGLIGAVASSIDLRLLFVIDAVSCVGCAAIVLGLLPRTAVGAPSKDEVPARPWRDSRLLVLLGVATVFATIYMLIVMALPLTLRARGLPGWHLGVLLTAGALTSVAATLVLKRITAGRDEFAMMRGAYVVLALGLVVTAYADRLSLFVVATVLCGLAEVALLGHSMSLAAGLAPEHGRAAYLAVFGLCWGVATTVAPLLGTQLLEHTGPTVTWLVPAIGALACAAAQPRLRRHLT</sequence>
<evidence type="ECO:0000256" key="7">
    <source>
        <dbReference type="SAM" id="Phobius"/>
    </source>
</evidence>
<keyword evidence="3" id="KW-1003">Cell membrane</keyword>
<dbReference type="InterPro" id="IPR020846">
    <property type="entry name" value="MFS_dom"/>
</dbReference>
<dbReference type="Gene3D" id="1.20.1250.20">
    <property type="entry name" value="MFS general substrate transporter like domains"/>
    <property type="match status" value="1"/>
</dbReference>
<dbReference type="PANTHER" id="PTHR23517">
    <property type="entry name" value="RESISTANCE PROTEIN MDTM, PUTATIVE-RELATED-RELATED"/>
    <property type="match status" value="1"/>
</dbReference>
<feature type="transmembrane region" description="Helical" evidence="7">
    <location>
        <begin position="279"/>
        <end position="297"/>
    </location>
</feature>